<dbReference type="EMBL" id="NRJG01000023">
    <property type="protein sequence ID" value="RIY39848.1"/>
    <property type="molecule type" value="Genomic_DNA"/>
</dbReference>
<comment type="function">
    <text evidence="10">Probably part of an ABC transporter complex. Responsible for energy coupling to the transport system.</text>
</comment>
<dbReference type="InterPro" id="IPR022216">
    <property type="entry name" value="ABC_Co_transporter"/>
</dbReference>
<dbReference type="FunFam" id="3.40.50.300:FF:000224">
    <property type="entry name" value="Energy-coupling factor transporter ATP-binding protein EcfA"/>
    <property type="match status" value="1"/>
</dbReference>
<keyword evidence="4" id="KW-1003">Cell membrane</keyword>
<dbReference type="PROSITE" id="PS00675">
    <property type="entry name" value="SIGMA54_INTERACT_1"/>
    <property type="match status" value="1"/>
</dbReference>
<dbReference type="Pfam" id="PF00005">
    <property type="entry name" value="ABC_tran"/>
    <property type="match status" value="2"/>
</dbReference>
<dbReference type="PANTHER" id="PTHR43553">
    <property type="entry name" value="HEAVY METAL TRANSPORTER"/>
    <property type="match status" value="1"/>
</dbReference>
<dbReference type="FunFam" id="3.40.50.300:FF:001422">
    <property type="entry name" value="Cobalt ABC transporter ATP-binding protein"/>
    <property type="match status" value="1"/>
</dbReference>
<evidence type="ECO:0000256" key="9">
    <source>
        <dbReference type="ARBA" id="ARBA00023136"/>
    </source>
</evidence>
<dbReference type="NCBIfam" id="NF010167">
    <property type="entry name" value="PRK13648.1"/>
    <property type="match status" value="2"/>
</dbReference>
<feature type="domain" description="ABC transporter" evidence="11">
    <location>
        <begin position="7"/>
        <end position="248"/>
    </location>
</feature>
<proteinExistence type="inferred from homology"/>
<dbReference type="InterPro" id="IPR003593">
    <property type="entry name" value="AAA+_ATPase"/>
</dbReference>
<protein>
    <submittedName>
        <fullName evidence="12">Heme ABC transporter ATP-binding protein</fullName>
    </submittedName>
</protein>
<dbReference type="PANTHER" id="PTHR43553:SF26">
    <property type="entry name" value="ABC TRANSPORTER ATP-BINDING PROTEIN BC_2655-RELATED"/>
    <property type="match status" value="1"/>
</dbReference>
<dbReference type="OrthoDB" id="9805029at2"/>
<dbReference type="Pfam" id="PF12558">
    <property type="entry name" value="DUF3744"/>
    <property type="match status" value="1"/>
</dbReference>
<dbReference type="InterPro" id="IPR015856">
    <property type="entry name" value="ABC_transpr_CbiO/EcfA_su"/>
</dbReference>
<dbReference type="InterPro" id="IPR027417">
    <property type="entry name" value="P-loop_NTPase"/>
</dbReference>
<keyword evidence="5" id="KW-0677">Repeat</keyword>
<evidence type="ECO:0000256" key="1">
    <source>
        <dbReference type="ARBA" id="ARBA00004202"/>
    </source>
</evidence>
<reference evidence="12 13" key="1">
    <citation type="submission" date="2017-08" db="EMBL/GenBank/DDBJ databases">
        <title>Reclassification of Bisgaard taxon 37 and 44.</title>
        <authorList>
            <person name="Christensen H."/>
        </authorList>
    </citation>
    <scope>NUCLEOTIDE SEQUENCE [LARGE SCALE GENOMIC DNA]</scope>
    <source>
        <strain evidence="12 13">111</strain>
    </source>
</reference>
<evidence type="ECO:0000256" key="5">
    <source>
        <dbReference type="ARBA" id="ARBA00022737"/>
    </source>
</evidence>
<dbReference type="AlphaFoldDB" id="A0A3A1YRM6"/>
<dbReference type="GO" id="GO:0000041">
    <property type="term" value="P:transition metal ion transport"/>
    <property type="evidence" value="ECO:0007669"/>
    <property type="project" value="UniProtKB-ARBA"/>
</dbReference>
<comment type="subcellular location">
    <subcellularLocation>
        <location evidence="1">Cell membrane</location>
        <topology evidence="1">Peripheral membrane protein</topology>
    </subcellularLocation>
</comment>
<dbReference type="PROSITE" id="PS00211">
    <property type="entry name" value="ABC_TRANSPORTER_1"/>
    <property type="match status" value="2"/>
</dbReference>
<keyword evidence="6" id="KW-0547">Nucleotide-binding</keyword>
<accession>A0A3A1YRM6</accession>
<dbReference type="CDD" id="cd03225">
    <property type="entry name" value="ABC_cobalt_CbiO_domain1"/>
    <property type="match status" value="2"/>
</dbReference>
<keyword evidence="8" id="KW-1278">Translocase</keyword>
<comment type="similarity">
    <text evidence="2">Belongs to the ABC transporter superfamily.</text>
</comment>
<dbReference type="RefSeq" id="WP_119530205.1">
    <property type="nucleotide sequence ID" value="NZ_JBHSSP010000010.1"/>
</dbReference>
<keyword evidence="3" id="KW-0813">Transport</keyword>
<dbReference type="InterPro" id="IPR003439">
    <property type="entry name" value="ABC_transporter-like_ATP-bd"/>
</dbReference>
<evidence type="ECO:0000313" key="12">
    <source>
        <dbReference type="EMBL" id="RIY39848.1"/>
    </source>
</evidence>
<name>A0A3A1YRM6_9GAMM</name>
<evidence type="ECO:0000256" key="4">
    <source>
        <dbReference type="ARBA" id="ARBA00022475"/>
    </source>
</evidence>
<evidence type="ECO:0000256" key="3">
    <source>
        <dbReference type="ARBA" id="ARBA00022448"/>
    </source>
</evidence>
<gene>
    <name evidence="12" type="ORF">CKF58_01395</name>
</gene>
<evidence type="ECO:0000313" key="13">
    <source>
        <dbReference type="Proteomes" id="UP000265916"/>
    </source>
</evidence>
<comment type="caution">
    <text evidence="12">The sequence shown here is derived from an EMBL/GenBank/DDBJ whole genome shotgun (WGS) entry which is preliminary data.</text>
</comment>
<dbReference type="PROSITE" id="PS50893">
    <property type="entry name" value="ABC_TRANSPORTER_2"/>
    <property type="match status" value="2"/>
</dbReference>
<dbReference type="InterPro" id="IPR017871">
    <property type="entry name" value="ABC_transporter-like_CS"/>
</dbReference>
<sequence length="571" mass="63227">MSLQPIISFKNFSFKYNAQAEPTLKNINVDIYPREKVLILGQSGSGKSTFGNCINGLIPHAFPGQITGALWVNGKNTAQESLFSLSTSVGTVLQDTDHQFVGLTVAEDIAFALENSCMPNEAMAQQVDKWAKAVGVYDLLHSSPYDLSGGQKQRVSMAGVLVDETPILLFDEPLANLDPSSGKESTKLIEQIHQQTNATILIVEHRLEDVLAAPIDRVLVFNAGEIVADTTPEKLLKSNLLASLGIREPLWVSALRYAGYDLEQVEHIDNLELLDGANMAATLQQWVAAQPPIAERKSYAPILRLEKINFAYREDLPLIIRNLNLSLGQGEMISLVGKNGAGKSTTSKLICGFEKPLAGKICWQEQDMTTWDIKQVADCVGYVIQNPNQMLTQVKIFDEVALGLRFRNLDEATINQKVEQVLRICGLYPMRNWPISALSYGQKKRLTIASILVLDPQVIILDEPTAGQDYKHYTELMEFLKQINAMGVTIIMVTHDMHLMLEYTQRALVMVNGQLVADTTPAKVLTNLGLVAQAALKETSLFTLATRFNLGNPTSFAEKFIAFDRRLRHGE</sequence>
<dbReference type="SMART" id="SM00382">
    <property type="entry name" value="AAA"/>
    <property type="match status" value="2"/>
</dbReference>
<evidence type="ECO:0000256" key="8">
    <source>
        <dbReference type="ARBA" id="ARBA00022967"/>
    </source>
</evidence>
<evidence type="ECO:0000256" key="7">
    <source>
        <dbReference type="ARBA" id="ARBA00022840"/>
    </source>
</evidence>
<organism evidence="12 13">
    <name type="scientific">Psittacicella hinzii</name>
    <dbReference type="NCBI Taxonomy" id="2028575"/>
    <lineage>
        <taxon>Bacteria</taxon>
        <taxon>Pseudomonadati</taxon>
        <taxon>Pseudomonadota</taxon>
        <taxon>Gammaproteobacteria</taxon>
        <taxon>Pasteurellales</taxon>
        <taxon>Psittacicellaceae</taxon>
        <taxon>Psittacicella</taxon>
    </lineage>
</organism>
<evidence type="ECO:0000256" key="2">
    <source>
        <dbReference type="ARBA" id="ARBA00005417"/>
    </source>
</evidence>
<feature type="domain" description="ABC transporter" evidence="11">
    <location>
        <begin position="303"/>
        <end position="537"/>
    </location>
</feature>
<keyword evidence="13" id="KW-1185">Reference proteome</keyword>
<evidence type="ECO:0000256" key="6">
    <source>
        <dbReference type="ARBA" id="ARBA00022741"/>
    </source>
</evidence>
<keyword evidence="7 12" id="KW-0067">ATP-binding</keyword>
<keyword evidence="9" id="KW-0472">Membrane</keyword>
<dbReference type="InterPro" id="IPR050095">
    <property type="entry name" value="ECF_ABC_transporter_ATP-bd"/>
</dbReference>
<evidence type="ECO:0000256" key="10">
    <source>
        <dbReference type="ARBA" id="ARBA00025157"/>
    </source>
</evidence>
<dbReference type="GO" id="GO:0005524">
    <property type="term" value="F:ATP binding"/>
    <property type="evidence" value="ECO:0007669"/>
    <property type="project" value="UniProtKB-KW"/>
</dbReference>
<dbReference type="Proteomes" id="UP000265916">
    <property type="component" value="Unassembled WGS sequence"/>
</dbReference>
<dbReference type="GO" id="GO:0043190">
    <property type="term" value="C:ATP-binding cassette (ABC) transporter complex"/>
    <property type="evidence" value="ECO:0007669"/>
    <property type="project" value="TreeGrafter"/>
</dbReference>
<dbReference type="GO" id="GO:0016887">
    <property type="term" value="F:ATP hydrolysis activity"/>
    <property type="evidence" value="ECO:0007669"/>
    <property type="project" value="InterPro"/>
</dbReference>
<dbReference type="InterPro" id="IPR025662">
    <property type="entry name" value="Sigma_54_int_dom_ATP-bd_1"/>
</dbReference>
<evidence type="ECO:0000259" key="11">
    <source>
        <dbReference type="PROSITE" id="PS50893"/>
    </source>
</evidence>
<dbReference type="Gene3D" id="3.40.50.300">
    <property type="entry name" value="P-loop containing nucleotide triphosphate hydrolases"/>
    <property type="match status" value="2"/>
</dbReference>
<dbReference type="SUPFAM" id="SSF52540">
    <property type="entry name" value="P-loop containing nucleoside triphosphate hydrolases"/>
    <property type="match status" value="2"/>
</dbReference>
<dbReference type="GO" id="GO:0042626">
    <property type="term" value="F:ATPase-coupled transmembrane transporter activity"/>
    <property type="evidence" value="ECO:0007669"/>
    <property type="project" value="TreeGrafter"/>
</dbReference>